<protein>
    <submittedName>
        <fullName evidence="1">Uncharacterized protein</fullName>
    </submittedName>
</protein>
<accession>A0ABU5EXH4</accession>
<organism evidence="1 2">
    <name type="scientific">Gemmata algarum</name>
    <dbReference type="NCBI Taxonomy" id="2975278"/>
    <lineage>
        <taxon>Bacteria</taxon>
        <taxon>Pseudomonadati</taxon>
        <taxon>Planctomycetota</taxon>
        <taxon>Planctomycetia</taxon>
        <taxon>Gemmatales</taxon>
        <taxon>Gemmataceae</taxon>
        <taxon>Gemmata</taxon>
    </lineage>
</organism>
<reference evidence="2" key="1">
    <citation type="journal article" date="2023" name="Mar. Drugs">
        <title>Gemmata algarum, a Novel Planctomycete Isolated from an Algal Mat, Displays Antimicrobial Activity.</title>
        <authorList>
            <person name="Kumar G."/>
            <person name="Kallscheuer N."/>
            <person name="Kashif M."/>
            <person name="Ahamad S."/>
            <person name="Jagadeeshwari U."/>
            <person name="Pannikurungottu S."/>
            <person name="Haufschild T."/>
            <person name="Kabuu M."/>
            <person name="Sasikala C."/>
            <person name="Jogler C."/>
            <person name="Ramana C."/>
        </authorList>
    </citation>
    <scope>NUCLEOTIDE SEQUENCE [LARGE SCALE GENOMIC DNA]</scope>
    <source>
        <strain evidence="2">JC673</strain>
    </source>
</reference>
<keyword evidence="2" id="KW-1185">Reference proteome</keyword>
<sequence>MEWFELQHESGCEGPAVYRLRLADANGQPIPIPTLLGGPDPSGIIDIGEAGSFERRRLQIISGVERCYGHSAGNMYRYLCQFTRLQEVHPGCRLQYSVRAAPSKGQAEDWEAEAIKEYIIRRGQLPILNRELPRAYDDVVWNAVWERVFGPVTDAPVAAEQA</sequence>
<dbReference type="EMBL" id="JAXBLV010000034">
    <property type="protein sequence ID" value="MDY3558523.1"/>
    <property type="molecule type" value="Genomic_DNA"/>
</dbReference>
<evidence type="ECO:0000313" key="2">
    <source>
        <dbReference type="Proteomes" id="UP001272242"/>
    </source>
</evidence>
<gene>
    <name evidence="1" type="ORF">R5W23_005643</name>
</gene>
<comment type="caution">
    <text evidence="1">The sequence shown here is derived from an EMBL/GenBank/DDBJ whole genome shotgun (WGS) entry which is preliminary data.</text>
</comment>
<name>A0ABU5EXH4_9BACT</name>
<dbReference type="Proteomes" id="UP001272242">
    <property type="component" value="Unassembled WGS sequence"/>
</dbReference>
<proteinExistence type="predicted"/>
<dbReference type="RefSeq" id="WP_320685427.1">
    <property type="nucleotide sequence ID" value="NZ_JAXBLV010000034.1"/>
</dbReference>
<evidence type="ECO:0000313" key="1">
    <source>
        <dbReference type="EMBL" id="MDY3558523.1"/>
    </source>
</evidence>